<proteinExistence type="predicted"/>
<organism evidence="2">
    <name type="scientific">uncultured Rubrobacteraceae bacterium</name>
    <dbReference type="NCBI Taxonomy" id="349277"/>
    <lineage>
        <taxon>Bacteria</taxon>
        <taxon>Bacillati</taxon>
        <taxon>Actinomycetota</taxon>
        <taxon>Rubrobacteria</taxon>
        <taxon>Rubrobacterales</taxon>
        <taxon>Rubrobacteraceae</taxon>
        <taxon>environmental samples</taxon>
    </lineage>
</organism>
<accession>A0A6J4RYQ7</accession>
<dbReference type="EMBL" id="CADCVI010000200">
    <property type="protein sequence ID" value="CAA9484656.1"/>
    <property type="molecule type" value="Genomic_DNA"/>
</dbReference>
<gene>
    <name evidence="2" type="ORF">AVDCRST_MAG25-2997</name>
</gene>
<dbReference type="InterPro" id="IPR022062">
    <property type="entry name" value="DUF3618"/>
</dbReference>
<evidence type="ECO:0008006" key="3">
    <source>
        <dbReference type="Google" id="ProtNLM"/>
    </source>
</evidence>
<protein>
    <recommendedName>
        <fullName evidence="3">DUF3618 domain-containing protein</fullName>
    </recommendedName>
</protein>
<feature type="compositionally biased region" description="Low complexity" evidence="1">
    <location>
        <begin position="296"/>
        <end position="324"/>
    </location>
</feature>
<feature type="region of interest" description="Disordered" evidence="1">
    <location>
        <begin position="1"/>
        <end position="49"/>
    </location>
</feature>
<feature type="compositionally biased region" description="Basic and acidic residues" evidence="1">
    <location>
        <begin position="286"/>
        <end position="295"/>
    </location>
</feature>
<sequence length="324" mass="35793">MDRRDPLDGGRDSRPFAGDSGFDPATDAFRPDTLSPDAERLRDDATDDEVEVTRIEIERTRANMSETANAIQQRLSPENLKEQAKDRVRDATVGKVEEAGNGITETIRENPLPAALTGIGLGWLLVSARRKRQQQPRVLRRPYYDYDYPPASYDYPPRYDDREASGTSGGREALERTRERVGESADHAREKVGETAGQAREKVGETAAQVRDKTGEIANRTQDRAERLADRTKYQARRAGGGLRRMLRENPLATGALAVGFGAAVGLAIPETRKEHEVMGEARDNVVGKAQEKAQEAQQKVQKVAEEAQGAAQQEAENQGLTQQ</sequence>
<feature type="compositionally biased region" description="Basic and acidic residues" evidence="1">
    <location>
        <begin position="1"/>
        <end position="14"/>
    </location>
</feature>
<evidence type="ECO:0000256" key="1">
    <source>
        <dbReference type="SAM" id="MobiDB-lite"/>
    </source>
</evidence>
<feature type="region of interest" description="Disordered" evidence="1">
    <location>
        <begin position="149"/>
        <end position="208"/>
    </location>
</feature>
<dbReference type="Gene3D" id="6.10.140.1430">
    <property type="match status" value="1"/>
</dbReference>
<evidence type="ECO:0000313" key="2">
    <source>
        <dbReference type="EMBL" id="CAA9484656.1"/>
    </source>
</evidence>
<name>A0A6J4RYQ7_9ACTN</name>
<reference evidence="2" key="1">
    <citation type="submission" date="2020-02" db="EMBL/GenBank/DDBJ databases">
        <authorList>
            <person name="Meier V. D."/>
        </authorList>
    </citation>
    <scope>NUCLEOTIDE SEQUENCE</scope>
    <source>
        <strain evidence="2">AVDCRST_MAG25</strain>
    </source>
</reference>
<dbReference type="Pfam" id="PF12277">
    <property type="entry name" value="DUF3618"/>
    <property type="match status" value="1"/>
</dbReference>
<feature type="compositionally biased region" description="Basic and acidic residues" evidence="1">
    <location>
        <begin position="172"/>
        <end position="208"/>
    </location>
</feature>
<dbReference type="AlphaFoldDB" id="A0A6J4RYQ7"/>
<feature type="region of interest" description="Disordered" evidence="1">
    <location>
        <begin position="286"/>
        <end position="324"/>
    </location>
</feature>